<comment type="caution">
    <text evidence="3">The sequence shown here is derived from an EMBL/GenBank/DDBJ whole genome shotgun (WGS) entry which is preliminary data.</text>
</comment>
<dbReference type="Proteomes" id="UP001321506">
    <property type="component" value="Unassembled WGS sequence"/>
</dbReference>
<dbReference type="AlphaFoldDB" id="A0AAW6T5G6"/>
<dbReference type="PROSITE" id="PS51257">
    <property type="entry name" value="PROKAR_LIPOPROTEIN"/>
    <property type="match status" value="1"/>
</dbReference>
<feature type="chain" id="PRO_5043554878" evidence="2">
    <location>
        <begin position="29"/>
        <end position="347"/>
    </location>
</feature>
<name>A0AAW6T5G6_9MICO</name>
<evidence type="ECO:0000256" key="1">
    <source>
        <dbReference type="ARBA" id="ARBA00022729"/>
    </source>
</evidence>
<accession>A0AAW6T5G6</accession>
<dbReference type="GO" id="GO:0055085">
    <property type="term" value="P:transmembrane transport"/>
    <property type="evidence" value="ECO:0007669"/>
    <property type="project" value="InterPro"/>
</dbReference>
<sequence length="347" mass="37751">MKHLRSTRAATIAVTALASALVLTACTADGPGDDDSNAAPGGETVTLSLATSQPENTPNFYCGAELLKERVEAADVGVKIDLFPSSQLGPDTERFPAIQSGDIDIDLQGASGLSQTFAPIGVLDAAYAFESVDHVFDWIDNNSQEMFDAFNEETGTTIVDGWYFGTRTFSSTAPIRNPDELAALQIRFPDSPAFLANAKAMGANPVAVASEEVYVALQQGIAQGQENPVVATKSQSYDEVLKYVNLNNHQIGIHWIVVSDKTFERLNDEQEKVLVDAIHEIRAENRECVDEETNTILDEWRANGPLTVIEEDEIDKAAFIAKAEEFFSSYFTGDDLALYEQIRSTAP</sequence>
<evidence type="ECO:0000256" key="2">
    <source>
        <dbReference type="SAM" id="SignalP"/>
    </source>
</evidence>
<dbReference type="InterPro" id="IPR018389">
    <property type="entry name" value="DctP_fam"/>
</dbReference>
<dbReference type="Pfam" id="PF03480">
    <property type="entry name" value="DctP"/>
    <property type="match status" value="1"/>
</dbReference>
<protein>
    <submittedName>
        <fullName evidence="3">TRAP transporter substrate-binding protein DctP</fullName>
    </submittedName>
</protein>
<dbReference type="EMBL" id="JASATX010000003">
    <property type="protein sequence ID" value="MDI2099007.1"/>
    <property type="molecule type" value="Genomic_DNA"/>
</dbReference>
<dbReference type="PANTHER" id="PTHR33376">
    <property type="match status" value="1"/>
</dbReference>
<dbReference type="NCBIfam" id="NF037995">
    <property type="entry name" value="TRAP_S1"/>
    <property type="match status" value="1"/>
</dbReference>
<evidence type="ECO:0000313" key="3">
    <source>
        <dbReference type="EMBL" id="MDI2099007.1"/>
    </source>
</evidence>
<feature type="signal peptide" evidence="2">
    <location>
        <begin position="1"/>
        <end position="28"/>
    </location>
</feature>
<dbReference type="RefSeq" id="WP_281488793.1">
    <property type="nucleotide sequence ID" value="NZ_JASATX010000003.1"/>
</dbReference>
<keyword evidence="1 2" id="KW-0732">Signal</keyword>
<dbReference type="Gene3D" id="3.40.190.170">
    <property type="entry name" value="Bacterial extracellular solute-binding protein, family 7"/>
    <property type="match status" value="1"/>
</dbReference>
<gene>
    <name evidence="3" type="primary">dctP</name>
    <name evidence="3" type="ORF">QF206_08540</name>
</gene>
<evidence type="ECO:0000313" key="4">
    <source>
        <dbReference type="Proteomes" id="UP001321506"/>
    </source>
</evidence>
<keyword evidence="4" id="KW-1185">Reference proteome</keyword>
<reference evidence="3 4" key="1">
    <citation type="submission" date="2023-04" db="EMBL/GenBank/DDBJ databases">
        <title>Klugiella caeni sp. nov. isolated from the sludge of biochemical tank.</title>
        <authorList>
            <person name="Geng K."/>
        </authorList>
    </citation>
    <scope>NUCLEOTIDE SEQUENCE [LARGE SCALE GENOMIC DNA]</scope>
    <source>
        <strain evidence="3 4">YN-L-19</strain>
    </source>
</reference>
<dbReference type="InterPro" id="IPR038404">
    <property type="entry name" value="TRAP_DctP_sf"/>
</dbReference>
<proteinExistence type="predicted"/>
<dbReference type="PANTHER" id="PTHR33376:SF4">
    <property type="entry name" value="SIALIC ACID-BINDING PERIPLASMIC PROTEIN SIAP"/>
    <property type="match status" value="1"/>
</dbReference>
<organism evidence="3 4">
    <name type="scientific">Ruicaihuangia caeni</name>
    <dbReference type="NCBI Taxonomy" id="3042517"/>
    <lineage>
        <taxon>Bacteria</taxon>
        <taxon>Bacillati</taxon>
        <taxon>Actinomycetota</taxon>
        <taxon>Actinomycetes</taxon>
        <taxon>Micrococcales</taxon>
        <taxon>Microbacteriaceae</taxon>
        <taxon>Ruicaihuangia</taxon>
    </lineage>
</organism>